<sequence>MEPSVDSRDYRVLFFCPASHARVERIEAPVRRLLSRIQAPPADLVQLEEAGTLNEAGWKVFMVRSIGERSAAHALAAYVSEVTCSLAAELDAEVLGLYIDVTGDSARICRCGPEDGPETFAGRRHVALGRTAEWLEVSPAALSALFQVDMPDDYEPDAEDRYVEQKLREAREFMEQYRRGNKIST</sequence>
<dbReference type="STRING" id="394096.DB31_8580"/>
<dbReference type="AlphaFoldDB" id="A0A085WHR4"/>
<gene>
    <name evidence="1" type="ORF">DB31_8580</name>
</gene>
<accession>A0A085WHR4</accession>
<organism evidence="1 2">
    <name type="scientific">Hyalangium minutum</name>
    <dbReference type="NCBI Taxonomy" id="394096"/>
    <lineage>
        <taxon>Bacteria</taxon>
        <taxon>Pseudomonadati</taxon>
        <taxon>Myxococcota</taxon>
        <taxon>Myxococcia</taxon>
        <taxon>Myxococcales</taxon>
        <taxon>Cystobacterineae</taxon>
        <taxon>Archangiaceae</taxon>
        <taxon>Hyalangium</taxon>
    </lineage>
</organism>
<protein>
    <submittedName>
        <fullName evidence="1">Uncharacterized protein</fullName>
    </submittedName>
</protein>
<dbReference type="PATRIC" id="fig|394096.3.peg.4620"/>
<name>A0A085WHR4_9BACT</name>
<keyword evidence="2" id="KW-1185">Reference proteome</keyword>
<dbReference type="RefSeq" id="WP_044191237.1">
    <property type="nucleotide sequence ID" value="NZ_JMCB01000008.1"/>
</dbReference>
<comment type="caution">
    <text evidence="1">The sequence shown here is derived from an EMBL/GenBank/DDBJ whole genome shotgun (WGS) entry which is preliminary data.</text>
</comment>
<reference evidence="1 2" key="1">
    <citation type="submission" date="2014-04" db="EMBL/GenBank/DDBJ databases">
        <title>Genome assembly of Hyalangium minutum DSM 14724.</title>
        <authorList>
            <person name="Sharma G."/>
            <person name="Subramanian S."/>
        </authorList>
    </citation>
    <scope>NUCLEOTIDE SEQUENCE [LARGE SCALE GENOMIC DNA]</scope>
    <source>
        <strain evidence="1 2">DSM 14724</strain>
    </source>
</reference>
<dbReference type="EMBL" id="JMCB01000008">
    <property type="protein sequence ID" value="KFE67227.1"/>
    <property type="molecule type" value="Genomic_DNA"/>
</dbReference>
<dbReference type="Proteomes" id="UP000028725">
    <property type="component" value="Unassembled WGS sequence"/>
</dbReference>
<proteinExistence type="predicted"/>
<dbReference type="OrthoDB" id="5510078at2"/>
<evidence type="ECO:0000313" key="1">
    <source>
        <dbReference type="EMBL" id="KFE67227.1"/>
    </source>
</evidence>
<evidence type="ECO:0000313" key="2">
    <source>
        <dbReference type="Proteomes" id="UP000028725"/>
    </source>
</evidence>